<dbReference type="FunFam" id="1.20.1250.20:FF:000509">
    <property type="entry name" value="MFS general substrate transporter"/>
    <property type="match status" value="1"/>
</dbReference>
<dbReference type="PROSITE" id="PS50850">
    <property type="entry name" value="MFS"/>
    <property type="match status" value="1"/>
</dbReference>
<feature type="transmembrane region" description="Helical" evidence="6">
    <location>
        <begin position="215"/>
        <end position="234"/>
    </location>
</feature>
<dbReference type="InterPro" id="IPR011701">
    <property type="entry name" value="MFS"/>
</dbReference>
<keyword evidence="4 6" id="KW-0472">Membrane</keyword>
<feature type="transmembrane region" description="Helical" evidence="6">
    <location>
        <begin position="286"/>
        <end position="312"/>
    </location>
</feature>
<evidence type="ECO:0000256" key="5">
    <source>
        <dbReference type="ARBA" id="ARBA00038347"/>
    </source>
</evidence>
<keyword evidence="3 6" id="KW-1133">Transmembrane helix</keyword>
<evidence type="ECO:0000259" key="7">
    <source>
        <dbReference type="PROSITE" id="PS50850"/>
    </source>
</evidence>
<name>A0A136IXS5_9PEZI</name>
<dbReference type="Gene3D" id="1.20.1250.20">
    <property type="entry name" value="MFS general substrate transporter like domains"/>
    <property type="match status" value="1"/>
</dbReference>
<reference evidence="9" key="1">
    <citation type="submission" date="2016-02" db="EMBL/GenBank/DDBJ databases">
        <title>Draft genome sequence of Microdochium bolleyi, a fungal endophyte of beachgrass.</title>
        <authorList>
            <consortium name="DOE Joint Genome Institute"/>
            <person name="David A.S."/>
            <person name="May G."/>
            <person name="Haridas S."/>
            <person name="Lim J."/>
            <person name="Wang M."/>
            <person name="Labutti K."/>
            <person name="Lipzen A."/>
            <person name="Barry K."/>
            <person name="Grigoriev I.V."/>
        </authorList>
    </citation>
    <scope>NUCLEOTIDE SEQUENCE [LARGE SCALE GENOMIC DNA]</scope>
    <source>
        <strain evidence="9">J235TASD1</strain>
    </source>
</reference>
<dbReference type="AlphaFoldDB" id="A0A136IXS5"/>
<feature type="transmembrane region" description="Helical" evidence="6">
    <location>
        <begin position="152"/>
        <end position="172"/>
    </location>
</feature>
<comment type="similarity">
    <text evidence="5">Belongs to the major facilitator superfamily. CAR1 family.</text>
</comment>
<dbReference type="PANTHER" id="PTHR23502">
    <property type="entry name" value="MAJOR FACILITATOR SUPERFAMILY"/>
    <property type="match status" value="1"/>
</dbReference>
<dbReference type="PANTHER" id="PTHR23502:SF163">
    <property type="entry name" value="MAJOR FACILITATOR SUPERFAMILY (MFS) PROFILE DOMAIN-CONTAINING PROTEIN"/>
    <property type="match status" value="1"/>
</dbReference>
<keyword evidence="2 6" id="KW-0812">Transmembrane</keyword>
<gene>
    <name evidence="8" type="ORF">Micbo1qcDRAFT_136844</name>
</gene>
<proteinExistence type="inferred from homology"/>
<dbReference type="GO" id="GO:0022857">
    <property type="term" value="F:transmembrane transporter activity"/>
    <property type="evidence" value="ECO:0007669"/>
    <property type="project" value="InterPro"/>
</dbReference>
<dbReference type="InterPro" id="IPR020846">
    <property type="entry name" value="MFS_dom"/>
</dbReference>
<dbReference type="Pfam" id="PF07690">
    <property type="entry name" value="MFS_1"/>
    <property type="match status" value="1"/>
</dbReference>
<accession>A0A136IXS5</accession>
<comment type="subcellular location">
    <subcellularLocation>
        <location evidence="1">Membrane</location>
        <topology evidence="1">Multi-pass membrane protein</topology>
    </subcellularLocation>
</comment>
<evidence type="ECO:0000313" key="8">
    <source>
        <dbReference type="EMBL" id="KXJ89765.1"/>
    </source>
</evidence>
<evidence type="ECO:0000256" key="1">
    <source>
        <dbReference type="ARBA" id="ARBA00004141"/>
    </source>
</evidence>
<feature type="transmembrane region" description="Helical" evidence="6">
    <location>
        <begin position="374"/>
        <end position="394"/>
    </location>
</feature>
<sequence length="503" mass="53967">MDETAPLLPEETRAFEARRHSIEAASVANNKDLVYFDPDGDDENPMDWPAPYKWGIVALLASMAFTVTFTCISVVPIATRIVADLDGEGSTPSRSSSVLLVTIWELGEAAGPLFIAPLSEAYGRYPVVNIANMLFIGTVVLAALATSSETMILSRCLTGVAVVSNVLNPAIVGDMFPPEQRGTAMSLIQLAPLTGGAIGPAIAGAIAETAGWRTILWMSVGLATACEILFLTLFRETYQVAILRRKAARLRRETGNAKLRTIFEVQDDESGVSPAGRVLEGAMRPLVVFCGSGVLQAMSLFGSVVFAFFYIMSTTLPDILQDLYQLSPAMTGLSFIPFSLGSSVSVIVCNMILDRIYIRMRDANGGVGQPEFRLPVVIAGAFSLPLAVLLYGFIAQARLPLPLLLFSVGLMGGTLMLGFLPVMNYFVDAFGLYSASAITAIIVTRCIMGTFLPLLAQPLIEYLGYGGGFAVLAGILLALAPIPMLVMRYGARWRQGSKYTRDA</sequence>
<keyword evidence="9" id="KW-1185">Reference proteome</keyword>
<feature type="transmembrane region" description="Helical" evidence="6">
    <location>
        <begin position="184"/>
        <end position="203"/>
    </location>
</feature>
<protein>
    <submittedName>
        <fullName evidence="8">Putative major facilitator superfamily transporter</fullName>
    </submittedName>
</protein>
<dbReference type="InParanoid" id="A0A136IXS5"/>
<dbReference type="OrthoDB" id="6770063at2759"/>
<dbReference type="EMBL" id="KQ964254">
    <property type="protein sequence ID" value="KXJ89765.1"/>
    <property type="molecule type" value="Genomic_DNA"/>
</dbReference>
<evidence type="ECO:0000256" key="2">
    <source>
        <dbReference type="ARBA" id="ARBA00022692"/>
    </source>
</evidence>
<feature type="transmembrane region" description="Helical" evidence="6">
    <location>
        <begin position="432"/>
        <end position="456"/>
    </location>
</feature>
<dbReference type="GO" id="GO:0016020">
    <property type="term" value="C:membrane"/>
    <property type="evidence" value="ECO:0007669"/>
    <property type="project" value="UniProtKB-SubCell"/>
</dbReference>
<organism evidence="8 9">
    <name type="scientific">Microdochium bolleyi</name>
    <dbReference type="NCBI Taxonomy" id="196109"/>
    <lineage>
        <taxon>Eukaryota</taxon>
        <taxon>Fungi</taxon>
        <taxon>Dikarya</taxon>
        <taxon>Ascomycota</taxon>
        <taxon>Pezizomycotina</taxon>
        <taxon>Sordariomycetes</taxon>
        <taxon>Xylariomycetidae</taxon>
        <taxon>Xylariales</taxon>
        <taxon>Microdochiaceae</taxon>
        <taxon>Microdochium</taxon>
    </lineage>
</organism>
<dbReference type="SUPFAM" id="SSF103473">
    <property type="entry name" value="MFS general substrate transporter"/>
    <property type="match status" value="1"/>
</dbReference>
<feature type="transmembrane region" description="Helical" evidence="6">
    <location>
        <begin position="54"/>
        <end position="78"/>
    </location>
</feature>
<feature type="transmembrane region" description="Helical" evidence="6">
    <location>
        <begin position="400"/>
        <end position="420"/>
    </location>
</feature>
<feature type="transmembrane region" description="Helical" evidence="6">
    <location>
        <begin position="332"/>
        <end position="353"/>
    </location>
</feature>
<feature type="domain" description="Major facilitator superfamily (MFS) profile" evidence="7">
    <location>
        <begin position="57"/>
        <end position="492"/>
    </location>
</feature>
<dbReference type="Proteomes" id="UP000070501">
    <property type="component" value="Unassembled WGS sequence"/>
</dbReference>
<evidence type="ECO:0000256" key="6">
    <source>
        <dbReference type="SAM" id="Phobius"/>
    </source>
</evidence>
<evidence type="ECO:0000256" key="3">
    <source>
        <dbReference type="ARBA" id="ARBA00022989"/>
    </source>
</evidence>
<feature type="transmembrane region" description="Helical" evidence="6">
    <location>
        <begin position="127"/>
        <end position="146"/>
    </location>
</feature>
<feature type="transmembrane region" description="Helical" evidence="6">
    <location>
        <begin position="462"/>
        <end position="486"/>
    </location>
</feature>
<evidence type="ECO:0000256" key="4">
    <source>
        <dbReference type="ARBA" id="ARBA00023136"/>
    </source>
</evidence>
<dbReference type="InterPro" id="IPR036259">
    <property type="entry name" value="MFS_trans_sf"/>
</dbReference>
<evidence type="ECO:0000313" key="9">
    <source>
        <dbReference type="Proteomes" id="UP000070501"/>
    </source>
</evidence>